<proteinExistence type="predicted"/>
<name>A0A0G0VVZ8_9BACT</name>
<dbReference type="AlphaFoldDB" id="A0A0G0VVZ8"/>
<evidence type="ECO:0008006" key="3">
    <source>
        <dbReference type="Google" id="ProtNLM"/>
    </source>
</evidence>
<sequence>MVNKVFDLGFEPPNFEKRFVCISEDVILSAQISACFNKENTYFITLEPPRSFHKYWNNEFIKLNNLLAKINPEKIIFARVKPRMINAIKNQLKIRNDKYIYLYNKSQVRDFAIELGTIFRGELCCPPDFEKIAHALLEAKRKKLRLIVKGSAEYEVISETKSKHLVASDSSEFINPVILGNYAFAINADLKFFDYDPPYSPKEINEVIRDSRGGGKRGSIAKNISDELTKWLEDKVGFKYEFITFLTSEINYGYFVPTIATCHIYNRVLPSHFICGSIIEPHVKVESALLVDPDFFPNSETDEIKNLLKGEKVFIKELRGDKFSNLDLDNYIQFYPYDFLFICSHGDFPKGVQFKIKFKDKLGAEHIIVVNIFDTFDPTQKGIGDDRLIGVKSFIEFLELDGDVWYQKKYKKGTSKTAVEDFLAIERKDWNVLERRESDMKFCNVIVTKDPISPYMPMVHSISDPNSSPLVFNNACVSIYTLSGDFIHAGAKFYIGTLDYVNDHIAIKLAKTFFKKSISENQSLALSLWESQKELAVHDRDKLYSCIGCHFQKFSFNSGNKKKNIIERISKVNQIRARSILFKNLEKNVKERHRDALIFLVEELKSLNSRNGSTKS</sequence>
<evidence type="ECO:0000313" key="1">
    <source>
        <dbReference type="EMBL" id="KKS03832.1"/>
    </source>
</evidence>
<gene>
    <name evidence="1" type="ORF">UU56_C0014G0031</name>
</gene>
<accession>A0A0G0VVZ8</accession>
<evidence type="ECO:0000313" key="2">
    <source>
        <dbReference type="Proteomes" id="UP000034493"/>
    </source>
</evidence>
<comment type="caution">
    <text evidence="1">The sequence shown here is derived from an EMBL/GenBank/DDBJ whole genome shotgun (WGS) entry which is preliminary data.</text>
</comment>
<protein>
    <recommendedName>
        <fullName evidence="3">CHAT domain-containing protein</fullName>
    </recommendedName>
</protein>
<dbReference type="Proteomes" id="UP000034493">
    <property type="component" value="Unassembled WGS sequence"/>
</dbReference>
<organism evidence="1 2">
    <name type="scientific">Candidatus Curtissbacteria bacterium GW2011_GWA2_41_24</name>
    <dbReference type="NCBI Taxonomy" id="1618411"/>
    <lineage>
        <taxon>Bacteria</taxon>
        <taxon>Candidatus Curtissiibacteriota</taxon>
    </lineage>
</organism>
<reference evidence="1 2" key="1">
    <citation type="journal article" date="2015" name="Nature">
        <title>rRNA introns, odd ribosomes, and small enigmatic genomes across a large radiation of phyla.</title>
        <authorList>
            <person name="Brown C.T."/>
            <person name="Hug L.A."/>
            <person name="Thomas B.C."/>
            <person name="Sharon I."/>
            <person name="Castelle C.J."/>
            <person name="Singh A."/>
            <person name="Wilkins M.J."/>
            <person name="Williams K.H."/>
            <person name="Banfield J.F."/>
        </authorList>
    </citation>
    <scope>NUCLEOTIDE SEQUENCE [LARGE SCALE GENOMIC DNA]</scope>
</reference>
<dbReference type="EMBL" id="LCBC01000014">
    <property type="protein sequence ID" value="KKS03832.1"/>
    <property type="molecule type" value="Genomic_DNA"/>
</dbReference>